<sequence>MPESATISHFSLPLPQWQRPVSYRTAKYDPPQRAKRPLVEDTDASSIETGSDSSDYEDIGAASSGRQSRATSTVKSDRASSSSSSFSRRPCRRSTSARSSVILTPDEAHQYRIAGQPPDMELPGGNFPHSGLSSASGVKPATRRRIESDLAQLNPPVFLPGSARNSLRLKHLGVITTILHRCLLEGDYVRAGRAWGLILRDEWGGHAVDVRTEGRWGIGAEILLWRDGQMAAAGAEGGGGKGGYKTEWFSRRGFERAKQYYERLILHYPYRKHAPNALGPLDFYPAMFGLWISVVQEESRATREAATYDVVREERDYDFGYDVEDNMSMTSDLGREDRQRAETVARARSKELEEAQQIACQLDDLLVSPPFSDSYELLRLRGMVSLWIGDLCVSSVSPDEAAEQGVQMGGDKDGDITMMSYDDKVDSILARMEEGLGMERRQAEVDKAKEFFERARARKVGPLSAADKVYMDTPRKVTLPFTMLKVSDYVHGTIPQNNDRPVSQGTSKSSIPSSRLRAAELARVNVPPTRLAGFNATPAVNMHGRQQSQNLQMTSDQRIGPFGALNPEHRDMFDTDVEGFDDSTTTMSLVRDDDVVVPPPPQEERLASPRRGRDNGTTHHQGDMSLDPLNGAFEQRNCISIAERMKELDSEPDDLRTSHQHEHYHQNFEAHVDEQDGDHDMELEGEPTIKVGWDANHGNSQHAMSWQQIEAALREHNPQTASNESSSVQRPEYMPPHQVQSELQSPAGNESDQSNYANTTHATPRPIRKLIPGGRFTPKSRFATPKPPKPPTPFSISRIPRPISAPGIPFPSDNALSPLNPEYRRDQLPLSPSQTDTNNGQYHNNQGGIFDTTDLSALDSSEESITEPNMPPSATSPQLSTLSPVSSKRPFTAFTSDYHPNILHTKSYSDLQAEPFDYNPAPPPPVFPPQDPELPLIEKLHRLKSLTDDQRRNFFSSLTQAEWEDSGDWLIEQFGVILQKTKDARRERRQVAAVFEAEIKRRYELVEGEVKDIRDRMDDMRAGGMGVLKGRG</sequence>
<feature type="compositionally biased region" description="Polar residues" evidence="1">
    <location>
        <begin position="718"/>
        <end position="729"/>
    </location>
</feature>
<feature type="compositionally biased region" description="Polar residues" evidence="1">
    <location>
        <begin position="738"/>
        <end position="762"/>
    </location>
</feature>
<protein>
    <recommendedName>
        <fullName evidence="2">Extracellular mutant protein 11 C-terminal domain-containing protein</fullName>
    </recommendedName>
</protein>
<dbReference type="GO" id="GO:0070860">
    <property type="term" value="C:RNA polymerase I core factor complex"/>
    <property type="evidence" value="ECO:0007669"/>
    <property type="project" value="TreeGrafter"/>
</dbReference>
<dbReference type="PANTHER" id="PTHR28244:SF1">
    <property type="entry name" value="RNA POLYMERASE I-SPECIFIC TRANSCRIPTION INITIATION FACTOR RRN11"/>
    <property type="match status" value="1"/>
</dbReference>
<dbReference type="GO" id="GO:0042790">
    <property type="term" value="P:nucleolar large rRNA transcription by RNA polymerase I"/>
    <property type="evidence" value="ECO:0007669"/>
    <property type="project" value="TreeGrafter"/>
</dbReference>
<feature type="compositionally biased region" description="Polar residues" evidence="1">
    <location>
        <begin position="872"/>
        <end position="884"/>
    </location>
</feature>
<reference evidence="3 4" key="1">
    <citation type="journal article" date="2009" name="Genome Res.">
        <title>Comparative genomic analyses of the human fungal pathogens Coccidioides and their relatives.</title>
        <authorList>
            <person name="Sharpton T.J."/>
            <person name="Stajich J.E."/>
            <person name="Rounsley S.D."/>
            <person name="Gardner M.J."/>
            <person name="Wortman J.R."/>
            <person name="Jordar V.S."/>
            <person name="Maiti R."/>
            <person name="Kodira C.D."/>
            <person name="Neafsey D.E."/>
            <person name="Zeng Q."/>
            <person name="Hung C.-Y."/>
            <person name="McMahan C."/>
            <person name="Muszewska A."/>
            <person name="Grynberg M."/>
            <person name="Mandel M.A."/>
            <person name="Kellner E.M."/>
            <person name="Barker B.M."/>
            <person name="Galgiani J.N."/>
            <person name="Orbach M.J."/>
            <person name="Kirkland T.N."/>
            <person name="Cole G.T."/>
            <person name="Henn M.R."/>
            <person name="Birren B.W."/>
            <person name="Taylor J.W."/>
        </authorList>
    </citation>
    <scope>NUCLEOTIDE SEQUENCE [LARGE SCALE GENOMIC DNA]</scope>
    <source>
        <strain evidence="4">C735</strain>
    </source>
</reference>
<dbReference type="Pfam" id="PF15463">
    <property type="entry name" value="ECM11"/>
    <property type="match status" value="1"/>
</dbReference>
<feature type="compositionally biased region" description="Polar residues" evidence="1">
    <location>
        <begin position="494"/>
        <end position="513"/>
    </location>
</feature>
<dbReference type="HOGENOM" id="CLU_305862_0_0_1"/>
<feature type="domain" description="Extracellular mutant protein 11 C-terminal" evidence="2">
    <location>
        <begin position="897"/>
        <end position="1028"/>
    </location>
</feature>
<evidence type="ECO:0000259" key="2">
    <source>
        <dbReference type="Pfam" id="PF15463"/>
    </source>
</evidence>
<dbReference type="GO" id="GO:0017025">
    <property type="term" value="F:TBP-class protein binding"/>
    <property type="evidence" value="ECO:0007669"/>
    <property type="project" value="TreeGrafter"/>
</dbReference>
<evidence type="ECO:0000313" key="3">
    <source>
        <dbReference type="EMBL" id="EER28420.1"/>
    </source>
</evidence>
<dbReference type="Proteomes" id="UP000009084">
    <property type="component" value="Unassembled WGS sequence"/>
</dbReference>
<dbReference type="InterPro" id="IPR053029">
    <property type="entry name" value="RNA_pol_I-specific_init_factor"/>
</dbReference>
<feature type="region of interest" description="Disordered" evidence="1">
    <location>
        <begin position="715"/>
        <end position="884"/>
    </location>
</feature>
<feature type="region of interest" description="Disordered" evidence="1">
    <location>
        <begin position="19"/>
        <end position="107"/>
    </location>
</feature>
<dbReference type="EMBL" id="ACFW01000015">
    <property type="protein sequence ID" value="EER28420.1"/>
    <property type="molecule type" value="Genomic_DNA"/>
</dbReference>
<dbReference type="VEuPathDB" id="FungiDB:CPC735_062930"/>
<dbReference type="InterPro" id="IPR007224">
    <property type="entry name" value="TIF_Rrn11"/>
</dbReference>
<comment type="caution">
    <text evidence="3">The sequence shown here is derived from an EMBL/GenBank/DDBJ whole genome shotgun (WGS) entry which is preliminary data.</text>
</comment>
<dbReference type="InterPro" id="IPR029178">
    <property type="entry name" value="Ecm11_C"/>
</dbReference>
<dbReference type="GO" id="GO:0001164">
    <property type="term" value="F:RNA polymerase I core promoter sequence-specific DNA binding"/>
    <property type="evidence" value="ECO:0007669"/>
    <property type="project" value="InterPro"/>
</dbReference>
<proteinExistence type="predicted"/>
<gene>
    <name evidence="3" type="ORF">CPC735_062930</name>
</gene>
<dbReference type="OrthoDB" id="2159786at2759"/>
<dbReference type="KEGG" id="cpw:9696060"/>
<feature type="compositionally biased region" description="Polar residues" evidence="1">
    <location>
        <begin position="830"/>
        <end position="859"/>
    </location>
</feature>
<dbReference type="GO" id="GO:0001181">
    <property type="term" value="F:RNA polymerase I general transcription initiation factor activity"/>
    <property type="evidence" value="ECO:0007669"/>
    <property type="project" value="InterPro"/>
</dbReference>
<dbReference type="AlphaFoldDB" id="C5P402"/>
<evidence type="ECO:0000256" key="1">
    <source>
        <dbReference type="SAM" id="MobiDB-lite"/>
    </source>
</evidence>
<accession>C5P402</accession>
<feature type="compositionally biased region" description="Polar residues" evidence="1">
    <location>
        <begin position="44"/>
        <end position="53"/>
    </location>
</feature>
<feature type="compositionally biased region" description="Basic and acidic residues" evidence="1">
    <location>
        <begin position="602"/>
        <end position="622"/>
    </location>
</feature>
<dbReference type="Pfam" id="PF04090">
    <property type="entry name" value="Rrn11"/>
    <property type="match status" value="1"/>
</dbReference>
<organism evidence="3 4">
    <name type="scientific">Coccidioides posadasii (strain C735)</name>
    <name type="common">Valley fever fungus</name>
    <dbReference type="NCBI Taxonomy" id="222929"/>
    <lineage>
        <taxon>Eukaryota</taxon>
        <taxon>Fungi</taxon>
        <taxon>Dikarya</taxon>
        <taxon>Ascomycota</taxon>
        <taxon>Pezizomycotina</taxon>
        <taxon>Eurotiomycetes</taxon>
        <taxon>Eurotiomycetidae</taxon>
        <taxon>Onygenales</taxon>
        <taxon>Onygenaceae</taxon>
        <taxon>Coccidioides</taxon>
    </lineage>
</organism>
<feature type="region of interest" description="Disordered" evidence="1">
    <location>
        <begin position="494"/>
        <end position="515"/>
    </location>
</feature>
<dbReference type="PANTHER" id="PTHR28244">
    <property type="entry name" value="RNA POLYMERASE I-SPECIFIC TRANSCRIPTION INITIATION FACTOR RRN11"/>
    <property type="match status" value="1"/>
</dbReference>
<evidence type="ECO:0000313" key="4">
    <source>
        <dbReference type="Proteomes" id="UP000009084"/>
    </source>
</evidence>
<feature type="region of interest" description="Disordered" evidence="1">
    <location>
        <begin position="593"/>
        <end position="631"/>
    </location>
</feature>
<feature type="compositionally biased region" description="Low complexity" evidence="1">
    <location>
        <begin position="71"/>
        <end position="96"/>
    </location>
</feature>
<name>C5P402_COCP7</name>